<comment type="subunit">
    <text evidence="12">Homotetramer; dimer of dimers.</text>
</comment>
<comment type="similarity">
    <text evidence="3 12 13">Belongs to the DapA family.</text>
</comment>
<comment type="pathway">
    <text evidence="2 12">Amino-acid biosynthesis; L-lysine biosynthesis via DAP pathway; (S)-tetrahydrodipicolinate from L-aspartate: step 3/4.</text>
</comment>
<reference evidence="15" key="1">
    <citation type="journal article" date="2022" name="Biol. Control">
        <title>In silico genomic analysis of Rhodopseudomonas palustris strains revealed potential biocontrol agents and crop yield enhancers.</title>
        <authorList>
            <person name="Surachat K."/>
            <person name="Kantachote D."/>
            <person name="Deachamag P."/>
            <person name="Wonglapsuwan M."/>
        </authorList>
    </citation>
    <scope>NUCLEOTIDE SEQUENCE</scope>
    <source>
        <strain evidence="15">TLS06</strain>
    </source>
</reference>
<keyword evidence="7 12" id="KW-0220">Diaminopimelate biosynthesis</keyword>
<comment type="catalytic activity">
    <reaction evidence="11 12">
        <text>L-aspartate 4-semialdehyde + pyruvate = (2S,4S)-4-hydroxy-2,3,4,5-tetrahydrodipicolinate + H2O + H(+)</text>
        <dbReference type="Rhea" id="RHEA:34171"/>
        <dbReference type="ChEBI" id="CHEBI:15361"/>
        <dbReference type="ChEBI" id="CHEBI:15377"/>
        <dbReference type="ChEBI" id="CHEBI:15378"/>
        <dbReference type="ChEBI" id="CHEBI:67139"/>
        <dbReference type="ChEBI" id="CHEBI:537519"/>
        <dbReference type="EC" id="4.3.3.7"/>
    </reaction>
</comment>
<name>A0AAX3DUT4_RHOPL</name>
<dbReference type="InterPro" id="IPR005263">
    <property type="entry name" value="DapA"/>
</dbReference>
<dbReference type="Gene3D" id="3.20.20.70">
    <property type="entry name" value="Aldolase class I"/>
    <property type="match status" value="1"/>
</dbReference>
<dbReference type="PANTHER" id="PTHR12128:SF66">
    <property type="entry name" value="4-HYDROXY-2-OXOGLUTARATE ALDOLASE, MITOCHONDRIAL"/>
    <property type="match status" value="1"/>
</dbReference>
<evidence type="ECO:0000313" key="16">
    <source>
        <dbReference type="Proteomes" id="UP001163166"/>
    </source>
</evidence>
<dbReference type="CDD" id="cd00950">
    <property type="entry name" value="DHDPS"/>
    <property type="match status" value="1"/>
</dbReference>
<dbReference type="HAMAP" id="MF_00418">
    <property type="entry name" value="DapA"/>
    <property type="match status" value="1"/>
</dbReference>
<dbReference type="PRINTS" id="PR00146">
    <property type="entry name" value="DHPICSNTHASE"/>
</dbReference>
<proteinExistence type="inferred from homology"/>
<dbReference type="EC" id="4.3.3.7" evidence="4 12"/>
<keyword evidence="5 12" id="KW-0963">Cytoplasm</keyword>
<dbReference type="RefSeq" id="WP_264073706.1">
    <property type="nucleotide sequence ID" value="NZ_CP076676.1"/>
</dbReference>
<dbReference type="SUPFAM" id="SSF51569">
    <property type="entry name" value="Aldolase"/>
    <property type="match status" value="1"/>
</dbReference>
<organism evidence="15 16">
    <name type="scientific">Rhodopseudomonas palustris</name>
    <dbReference type="NCBI Taxonomy" id="1076"/>
    <lineage>
        <taxon>Bacteria</taxon>
        <taxon>Pseudomonadati</taxon>
        <taxon>Pseudomonadota</taxon>
        <taxon>Alphaproteobacteria</taxon>
        <taxon>Hyphomicrobiales</taxon>
        <taxon>Nitrobacteraceae</taxon>
        <taxon>Rhodopseudomonas</taxon>
    </lineage>
</organism>
<evidence type="ECO:0000256" key="12">
    <source>
        <dbReference type="HAMAP-Rule" id="MF_00418"/>
    </source>
</evidence>
<evidence type="ECO:0000256" key="8">
    <source>
        <dbReference type="ARBA" id="ARBA00023154"/>
    </source>
</evidence>
<dbReference type="Pfam" id="PF00701">
    <property type="entry name" value="DHDPS"/>
    <property type="match status" value="1"/>
</dbReference>
<dbReference type="GO" id="GO:0019877">
    <property type="term" value="P:diaminopimelate biosynthetic process"/>
    <property type="evidence" value="ECO:0007669"/>
    <property type="project" value="UniProtKB-UniRule"/>
</dbReference>
<evidence type="ECO:0000256" key="11">
    <source>
        <dbReference type="ARBA" id="ARBA00047836"/>
    </source>
</evidence>
<evidence type="ECO:0000313" key="15">
    <source>
        <dbReference type="EMBL" id="UYO38046.1"/>
    </source>
</evidence>
<dbReference type="GO" id="GO:0009089">
    <property type="term" value="P:lysine biosynthetic process via diaminopimelate"/>
    <property type="evidence" value="ECO:0007669"/>
    <property type="project" value="UniProtKB-UniRule"/>
</dbReference>
<comment type="caution">
    <text evidence="12">Was originally thought to be a dihydrodipicolinate synthase (DHDPS), catalyzing the condensation of (S)-aspartate-beta-semialdehyde [(S)-ASA] and pyruvate to dihydrodipicolinate (DHDP). However, it was shown in E.coli that the product of the enzymatic reaction is not dihydrodipicolinate but in fact (4S)-4-hydroxy-2,3,4,5-tetrahydro-(2S)-dipicolinic acid (HTPA), and that the consecutive dehydration reaction leading to DHDP is not spontaneous but catalyzed by DapB.</text>
</comment>
<feature type="site" description="Part of a proton relay during catalysis" evidence="12">
    <location>
        <position position="116"/>
    </location>
</feature>
<sequence>MPKLCSTADWLAGYIPDLPTPFDETGDLDLASLARLIERAIGSGASALVICGAAGEASTLTPAEQTAVISEAVRTAAGRIKVIAGAGSNATCQAIELAAHARSAGADAVLSVVPYYNKPTQDGIQAHFDAIGRAIELPILLHDLPSRTARPLADDTLVRIARSGRFAGVVDGSGDILRPLRLRSRLPSGFRMLSGDDVTSFGFLAGGGDGAVSEVANIASDLCRTVHAYCRQGRLQSARYLEKRLLPLASSLGQDSPASLKYALNVLGLIRPDTRLPIVPPAGAPAAHVAAVLAAMADEDLAEPIEA</sequence>
<evidence type="ECO:0000256" key="13">
    <source>
        <dbReference type="PIRNR" id="PIRNR001365"/>
    </source>
</evidence>
<evidence type="ECO:0000256" key="9">
    <source>
        <dbReference type="ARBA" id="ARBA00023239"/>
    </source>
</evidence>
<dbReference type="InterPro" id="IPR002220">
    <property type="entry name" value="DapA-like"/>
</dbReference>
<comment type="function">
    <text evidence="1 12">Catalyzes the condensation of (S)-aspartate-beta-semialdehyde [(S)-ASA] and pyruvate to 4-hydroxy-tetrahydrodipicolinate (HTPA).</text>
</comment>
<dbReference type="GO" id="GO:0008840">
    <property type="term" value="F:4-hydroxy-tetrahydrodipicolinate synthase activity"/>
    <property type="evidence" value="ECO:0007669"/>
    <property type="project" value="UniProtKB-UniRule"/>
</dbReference>
<dbReference type="EMBL" id="CP076676">
    <property type="protein sequence ID" value="UYO38046.1"/>
    <property type="molecule type" value="Genomic_DNA"/>
</dbReference>
<dbReference type="Proteomes" id="UP001163166">
    <property type="component" value="Chromosome"/>
</dbReference>
<comment type="caution">
    <text evidence="12">Lacks conserved residue(s) required for the propagation of feature annotation.</text>
</comment>
<keyword evidence="9 12" id="KW-0456">Lyase</keyword>
<evidence type="ECO:0000256" key="6">
    <source>
        <dbReference type="ARBA" id="ARBA00022605"/>
    </source>
</evidence>
<gene>
    <name evidence="12 15" type="primary">dapA</name>
    <name evidence="15" type="ORF">KQX62_15000</name>
</gene>
<protein>
    <recommendedName>
        <fullName evidence="4 12">4-hydroxy-tetrahydrodipicolinate synthase</fullName>
        <shortName evidence="12">HTPA synthase</shortName>
        <ecNumber evidence="4 12">4.3.3.7</ecNumber>
    </recommendedName>
</protein>
<dbReference type="NCBIfam" id="TIGR00674">
    <property type="entry name" value="dapA"/>
    <property type="match status" value="1"/>
</dbReference>
<evidence type="ECO:0000256" key="3">
    <source>
        <dbReference type="ARBA" id="ARBA00007592"/>
    </source>
</evidence>
<evidence type="ECO:0000256" key="4">
    <source>
        <dbReference type="ARBA" id="ARBA00012086"/>
    </source>
</evidence>
<evidence type="ECO:0000256" key="5">
    <source>
        <dbReference type="ARBA" id="ARBA00022490"/>
    </source>
</evidence>
<dbReference type="PANTHER" id="PTHR12128">
    <property type="entry name" value="DIHYDRODIPICOLINATE SYNTHASE"/>
    <property type="match status" value="1"/>
</dbReference>
<dbReference type="GO" id="GO:0005829">
    <property type="term" value="C:cytosol"/>
    <property type="evidence" value="ECO:0007669"/>
    <property type="project" value="TreeGrafter"/>
</dbReference>
<evidence type="ECO:0000256" key="1">
    <source>
        <dbReference type="ARBA" id="ARBA00003294"/>
    </source>
</evidence>
<evidence type="ECO:0000256" key="10">
    <source>
        <dbReference type="ARBA" id="ARBA00023270"/>
    </source>
</evidence>
<feature type="binding site" evidence="12 14">
    <location>
        <position position="212"/>
    </location>
    <ligand>
        <name>pyruvate</name>
        <dbReference type="ChEBI" id="CHEBI:15361"/>
    </ligand>
</feature>
<keyword evidence="10 12" id="KW-0704">Schiff base</keyword>
<accession>A0AAX3DUT4</accession>
<keyword evidence="8 12" id="KW-0457">Lysine biosynthesis</keyword>
<dbReference type="PIRSF" id="PIRSF001365">
    <property type="entry name" value="DHDPS"/>
    <property type="match status" value="1"/>
</dbReference>
<evidence type="ECO:0000256" key="7">
    <source>
        <dbReference type="ARBA" id="ARBA00022915"/>
    </source>
</evidence>
<evidence type="ECO:0000256" key="2">
    <source>
        <dbReference type="ARBA" id="ARBA00005120"/>
    </source>
</evidence>
<dbReference type="InterPro" id="IPR013785">
    <property type="entry name" value="Aldolase_TIM"/>
</dbReference>
<comment type="subcellular location">
    <subcellularLocation>
        <location evidence="12">Cytoplasm</location>
    </subcellularLocation>
</comment>
<dbReference type="AlphaFoldDB" id="A0AAX3DUT4"/>
<dbReference type="SMART" id="SM01130">
    <property type="entry name" value="DHDPS"/>
    <property type="match status" value="1"/>
</dbReference>
<keyword evidence="6 12" id="KW-0028">Amino-acid biosynthesis</keyword>
<evidence type="ECO:0000256" key="14">
    <source>
        <dbReference type="PIRSR" id="PIRSR001365-2"/>
    </source>
</evidence>